<evidence type="ECO:0000313" key="2">
    <source>
        <dbReference type="Proteomes" id="UP000244334"/>
    </source>
</evidence>
<gene>
    <name evidence="1" type="ORF">ACZ87_02697B</name>
</gene>
<reference evidence="1" key="1">
    <citation type="submission" date="2018-04" db="EMBL/GenBank/DDBJ databases">
        <title>Genomes of the Obligate Erwinia dacicola and Facultative Enterobacter sp. OLF Endosymbionts of the Olive Fruit fly, Bactrocera oleae.</title>
        <authorList>
            <person name="Estes A.M."/>
            <person name="Hearn D.J."/>
            <person name="Agarwal S."/>
            <person name="Pierson E.A."/>
            <person name="Dunning-Hotopp J.C."/>
        </authorList>
    </citation>
    <scope>NUCLEOTIDE SEQUENCE [LARGE SCALE GENOMIC DNA]</scope>
    <source>
        <strain evidence="1">Oroville</strain>
    </source>
</reference>
<comment type="caution">
    <text evidence="1">The sequence shown here is derived from an EMBL/GenBank/DDBJ whole genome shotgun (WGS) entry which is preliminary data.</text>
</comment>
<sequence>VRVLSITVRREEPGDG</sequence>
<organism evidence="1 2">
    <name type="scientific">Candidatus Erwinia dacicola</name>
    <dbReference type="NCBI Taxonomy" id="252393"/>
    <lineage>
        <taxon>Bacteria</taxon>
        <taxon>Pseudomonadati</taxon>
        <taxon>Pseudomonadota</taxon>
        <taxon>Gammaproteobacteria</taxon>
        <taxon>Enterobacterales</taxon>
        <taxon>Erwiniaceae</taxon>
        <taxon>Erwinia</taxon>
    </lineage>
</organism>
<accession>A0A328TIP9</accession>
<dbReference type="EMBL" id="LJAM02000332">
    <property type="protein sequence ID" value="RAP70497.1"/>
    <property type="molecule type" value="Genomic_DNA"/>
</dbReference>
<evidence type="ECO:0000313" key="1">
    <source>
        <dbReference type="EMBL" id="RAP70497.1"/>
    </source>
</evidence>
<dbReference type="AlphaFoldDB" id="A0A328TIP9"/>
<keyword evidence="2" id="KW-1185">Reference proteome</keyword>
<feature type="non-terminal residue" evidence="1">
    <location>
        <position position="1"/>
    </location>
</feature>
<name>A0A328TIP9_9GAMM</name>
<proteinExistence type="predicted"/>
<dbReference type="Proteomes" id="UP000244334">
    <property type="component" value="Unassembled WGS sequence"/>
</dbReference>
<protein>
    <submittedName>
        <fullName evidence="1">Bacteriophage replication protein A</fullName>
    </submittedName>
</protein>